<dbReference type="PANTHER" id="PTHR33515">
    <property type="entry name" value="RIBOSOME-BINDING FACTOR A, CHLOROPLASTIC-RELATED"/>
    <property type="match status" value="1"/>
</dbReference>
<organism evidence="3 4">
    <name type="scientific">Thiomicrorhabdus xiamenensis</name>
    <dbReference type="NCBI Taxonomy" id="2739063"/>
    <lineage>
        <taxon>Bacteria</taxon>
        <taxon>Pseudomonadati</taxon>
        <taxon>Pseudomonadota</taxon>
        <taxon>Gammaproteobacteria</taxon>
        <taxon>Thiotrichales</taxon>
        <taxon>Piscirickettsiaceae</taxon>
        <taxon>Thiomicrorhabdus</taxon>
    </lineage>
</organism>
<dbReference type="GO" id="GO:0005829">
    <property type="term" value="C:cytosol"/>
    <property type="evidence" value="ECO:0007669"/>
    <property type="project" value="TreeGrafter"/>
</dbReference>
<name>A0A7D4NYF0_9GAMM</name>
<reference evidence="3 4" key="1">
    <citation type="submission" date="2020-05" db="EMBL/GenBank/DDBJ databases">
        <title>Thiomicrorhabdus sediminis sp.nov. and Thiomicrorhabdus xiamenensis sp.nov., novel sulfur-oxidizing bacteria isolated from coastal sediment.</title>
        <authorList>
            <person name="Liu X."/>
        </authorList>
    </citation>
    <scope>NUCLEOTIDE SEQUENCE [LARGE SCALE GENOMIC DNA]</scope>
    <source>
        <strain evidence="3 4">G2</strain>
    </source>
</reference>
<dbReference type="InterPro" id="IPR015946">
    <property type="entry name" value="KH_dom-like_a/b"/>
</dbReference>
<dbReference type="RefSeq" id="WP_173284920.1">
    <property type="nucleotide sequence ID" value="NZ_CP054020.1"/>
</dbReference>
<keyword evidence="4" id="KW-1185">Reference proteome</keyword>
<dbReference type="KEGG" id="txa:HQN79_05700"/>
<proteinExistence type="inferred from homology"/>
<dbReference type="PROSITE" id="PS01319">
    <property type="entry name" value="RBFA"/>
    <property type="match status" value="1"/>
</dbReference>
<evidence type="ECO:0000313" key="3">
    <source>
        <dbReference type="EMBL" id="QKI89098.1"/>
    </source>
</evidence>
<keyword evidence="2" id="KW-0963">Cytoplasm</keyword>
<evidence type="ECO:0000256" key="1">
    <source>
        <dbReference type="ARBA" id="ARBA00022517"/>
    </source>
</evidence>
<protein>
    <recommendedName>
        <fullName evidence="2">Ribosome-binding factor A</fullName>
    </recommendedName>
</protein>
<dbReference type="InterPro" id="IPR000238">
    <property type="entry name" value="RbfA"/>
</dbReference>
<dbReference type="HAMAP" id="MF_00003">
    <property type="entry name" value="RbfA"/>
    <property type="match status" value="1"/>
</dbReference>
<dbReference type="Pfam" id="PF02033">
    <property type="entry name" value="RBFA"/>
    <property type="match status" value="1"/>
</dbReference>
<dbReference type="GO" id="GO:0030490">
    <property type="term" value="P:maturation of SSU-rRNA"/>
    <property type="evidence" value="ECO:0007669"/>
    <property type="project" value="UniProtKB-UniRule"/>
</dbReference>
<dbReference type="Proteomes" id="UP000504724">
    <property type="component" value="Chromosome"/>
</dbReference>
<evidence type="ECO:0000313" key="4">
    <source>
        <dbReference type="Proteomes" id="UP000504724"/>
    </source>
</evidence>
<dbReference type="AlphaFoldDB" id="A0A7D4NYF0"/>
<evidence type="ECO:0000256" key="2">
    <source>
        <dbReference type="HAMAP-Rule" id="MF_00003"/>
    </source>
</evidence>
<comment type="subunit">
    <text evidence="2">Monomer. Binds 30S ribosomal subunits, but not 50S ribosomal subunits or 70S ribosomes.</text>
</comment>
<keyword evidence="1 2" id="KW-0690">Ribosome biogenesis</keyword>
<dbReference type="InterPro" id="IPR023799">
    <property type="entry name" value="RbfA_dom_sf"/>
</dbReference>
<comment type="subcellular location">
    <subcellularLocation>
        <location evidence="2">Cytoplasm</location>
    </subcellularLocation>
</comment>
<sequence>MANSTVSRPVRVAQEVRRTLATLLLQEAKDPRFQNITITDCQVSKDLSIAKIHFSLIGHNSTDPEVEQTLKALDKAKGFLRSEIGKRLKLRIVPDLRFYFDTVPENVQYMEDLINKALNKK</sequence>
<dbReference type="SUPFAM" id="SSF89919">
    <property type="entry name" value="Ribosome-binding factor A, RbfA"/>
    <property type="match status" value="1"/>
</dbReference>
<dbReference type="Gene3D" id="3.30.300.20">
    <property type="match status" value="1"/>
</dbReference>
<dbReference type="PANTHER" id="PTHR33515:SF1">
    <property type="entry name" value="RIBOSOME-BINDING FACTOR A, CHLOROPLASTIC-RELATED"/>
    <property type="match status" value="1"/>
</dbReference>
<dbReference type="GO" id="GO:0043024">
    <property type="term" value="F:ribosomal small subunit binding"/>
    <property type="evidence" value="ECO:0007669"/>
    <property type="project" value="TreeGrafter"/>
</dbReference>
<comment type="function">
    <text evidence="2">One of several proteins that assist in the late maturation steps of the functional core of the 30S ribosomal subunit. Associates with free 30S ribosomal subunits (but not with 30S subunits that are part of 70S ribosomes or polysomes). Required for efficient processing of 16S rRNA. May interact with the 5'-terminal helix region of 16S rRNA.</text>
</comment>
<comment type="similarity">
    <text evidence="2">Belongs to the RbfA family.</text>
</comment>
<gene>
    <name evidence="2 3" type="primary">rbfA</name>
    <name evidence="3" type="ORF">HQN79_05700</name>
</gene>
<dbReference type="InterPro" id="IPR020053">
    <property type="entry name" value="Ribosome-bd_factorA_CS"/>
</dbReference>
<dbReference type="EMBL" id="CP054020">
    <property type="protein sequence ID" value="QKI89098.1"/>
    <property type="molecule type" value="Genomic_DNA"/>
</dbReference>
<dbReference type="NCBIfam" id="TIGR00082">
    <property type="entry name" value="rbfA"/>
    <property type="match status" value="1"/>
</dbReference>
<accession>A0A7D4NYF0</accession>